<comment type="caution">
    <text evidence="2">The sequence shown here is derived from an EMBL/GenBank/DDBJ whole genome shotgun (WGS) entry which is preliminary data.</text>
</comment>
<evidence type="ECO:0000313" key="3">
    <source>
        <dbReference type="Proteomes" id="UP000587524"/>
    </source>
</evidence>
<feature type="domain" description="Transcriptional regulator-like" evidence="1">
    <location>
        <begin position="4"/>
        <end position="64"/>
    </location>
</feature>
<accession>A0ABR6CAK5</accession>
<dbReference type="EMBL" id="JACJHZ010000020">
    <property type="protein sequence ID" value="MBA9022054.1"/>
    <property type="molecule type" value="Genomic_DNA"/>
</dbReference>
<organism evidence="2 3">
    <name type="scientific">Aminobacter ciceronei</name>
    <dbReference type="NCBI Taxonomy" id="150723"/>
    <lineage>
        <taxon>Bacteria</taxon>
        <taxon>Pseudomonadati</taxon>
        <taxon>Pseudomonadota</taxon>
        <taxon>Alphaproteobacteria</taxon>
        <taxon>Hyphomicrobiales</taxon>
        <taxon>Phyllobacteriaceae</taxon>
        <taxon>Aminobacter</taxon>
    </lineage>
</organism>
<protein>
    <recommendedName>
        <fullName evidence="1">Transcriptional regulator-like domain-containing protein</fullName>
    </recommendedName>
</protein>
<proteinExistence type="predicted"/>
<dbReference type="InterPro" id="IPR045465">
    <property type="entry name" value="Trans_reg_dom"/>
</dbReference>
<evidence type="ECO:0000313" key="2">
    <source>
        <dbReference type="EMBL" id="MBA9022054.1"/>
    </source>
</evidence>
<dbReference type="Proteomes" id="UP000587524">
    <property type="component" value="Unassembled WGS sequence"/>
</dbReference>
<dbReference type="RefSeq" id="WP_154385796.1">
    <property type="nucleotide sequence ID" value="NZ_JACJHZ010000020.1"/>
</dbReference>
<gene>
    <name evidence="2" type="ORF">HNQ97_004064</name>
</gene>
<keyword evidence="3" id="KW-1185">Reference proteome</keyword>
<sequence>MQGDWTDPAAYAHMRGYEAAEFAAEYLIRNDEFVAECSQLTSQNSGSGELVGPPDFAARWGARFLSHR</sequence>
<dbReference type="Pfam" id="PF20109">
    <property type="entry name" value="Trans_reg_dom"/>
    <property type="match status" value="1"/>
</dbReference>
<evidence type="ECO:0000259" key="1">
    <source>
        <dbReference type="Pfam" id="PF20109"/>
    </source>
</evidence>
<reference evidence="2 3" key="1">
    <citation type="submission" date="2020-08" db="EMBL/GenBank/DDBJ databases">
        <title>Genomic Encyclopedia of Type Strains, Phase IV (KMG-IV): sequencing the most valuable type-strain genomes for metagenomic binning, comparative biology and taxonomic classification.</title>
        <authorList>
            <person name="Goeker M."/>
        </authorList>
    </citation>
    <scope>NUCLEOTIDE SEQUENCE [LARGE SCALE GENOMIC DNA]</scope>
    <source>
        <strain evidence="2 3">DSM 17455</strain>
    </source>
</reference>
<name>A0ABR6CAK5_9HYPH</name>